<protein>
    <submittedName>
        <fullName evidence="2">Saxitoxin and tetrodotoxin-binding protein 1-like</fullName>
    </submittedName>
</protein>
<keyword evidence="1" id="KW-0732">Signal</keyword>
<dbReference type="AlphaFoldDB" id="A0A3Q2XLT2"/>
<dbReference type="GeneTree" id="ENSGT01030000234802"/>
<dbReference type="Ensembl" id="ENSHCOT00000005180.1">
    <property type="protein sequence ID" value="ENSHCOP00000005553.1"/>
    <property type="gene ID" value="ENSHCOG00000007235.1"/>
</dbReference>
<dbReference type="OMA" id="HEIYGEW"/>
<dbReference type="GeneID" id="109515176"/>
<keyword evidence="3" id="KW-1185">Reference proteome</keyword>
<evidence type="ECO:0000313" key="3">
    <source>
        <dbReference type="Proteomes" id="UP000264820"/>
    </source>
</evidence>
<name>A0A3Q2XLT2_HIPCM</name>
<accession>A0A3Q2XLT2</accession>
<reference evidence="2" key="2">
    <citation type="submission" date="2025-09" db="UniProtKB">
        <authorList>
            <consortium name="Ensembl"/>
        </authorList>
    </citation>
    <scope>IDENTIFICATION</scope>
</reference>
<feature type="signal peptide" evidence="1">
    <location>
        <begin position="1"/>
        <end position="35"/>
    </location>
</feature>
<proteinExistence type="predicted"/>
<evidence type="ECO:0000256" key="1">
    <source>
        <dbReference type="SAM" id="SignalP"/>
    </source>
</evidence>
<dbReference type="InterPro" id="IPR012674">
    <property type="entry name" value="Calycin"/>
</dbReference>
<dbReference type="OrthoDB" id="8929479at2759"/>
<evidence type="ECO:0000313" key="2">
    <source>
        <dbReference type="Ensembl" id="ENSHCOP00000005553.1"/>
    </source>
</evidence>
<sequence>MMLSELRTTAKMKMLTMTMMMMMMMLSGALQQSHACDDLYKPLPTKDLNQVFGEWRLLWGAAEWMTISDLANSAVSLHPKSDLLIHLLERNKYRDNTCVSYSLNLTAPADPTSEGPLVMQAVVDRVVSNGSLLAFNISFTLHFYERSPDAMLMFVQAGELGRFLLSYTRAGHEVDMEQLKSEQEKLLKMVECLSFVSKPPFIYDDAAAEVCSMADQQAA</sequence>
<dbReference type="RefSeq" id="XP_019724344.1">
    <property type="nucleotide sequence ID" value="XM_019868785.1"/>
</dbReference>
<feature type="chain" id="PRO_5018631103" evidence="1">
    <location>
        <begin position="36"/>
        <end position="219"/>
    </location>
</feature>
<reference evidence="2" key="1">
    <citation type="submission" date="2025-08" db="UniProtKB">
        <authorList>
            <consortium name="Ensembl"/>
        </authorList>
    </citation>
    <scope>IDENTIFICATION</scope>
</reference>
<dbReference type="Gene3D" id="2.40.128.20">
    <property type="match status" value="1"/>
</dbReference>
<organism evidence="2 3">
    <name type="scientific">Hippocampus comes</name>
    <name type="common">Tiger tail seahorse</name>
    <dbReference type="NCBI Taxonomy" id="109280"/>
    <lineage>
        <taxon>Eukaryota</taxon>
        <taxon>Metazoa</taxon>
        <taxon>Chordata</taxon>
        <taxon>Craniata</taxon>
        <taxon>Vertebrata</taxon>
        <taxon>Euteleostomi</taxon>
        <taxon>Actinopterygii</taxon>
        <taxon>Neopterygii</taxon>
        <taxon>Teleostei</taxon>
        <taxon>Neoteleostei</taxon>
        <taxon>Acanthomorphata</taxon>
        <taxon>Syngnathiaria</taxon>
        <taxon>Syngnathiformes</taxon>
        <taxon>Syngnathoidei</taxon>
        <taxon>Syngnathidae</taxon>
        <taxon>Hippocampus</taxon>
    </lineage>
</organism>
<dbReference type="Proteomes" id="UP000264820">
    <property type="component" value="Unplaced"/>
</dbReference>